<sequence>MDEQMDGGIYIASIIAFKKVEVLEEGRLVKKAQPAHAVKCFEADSEKDAIFKAFQSARNLWPDYYGWFGHHAVVMNIDSFLDEIFDDFDLDDGDDEPS</sequence>
<dbReference type="EMBL" id="MHOH01000016">
    <property type="protein sequence ID" value="OGZ60671.1"/>
    <property type="molecule type" value="Genomic_DNA"/>
</dbReference>
<reference evidence="1 2" key="1">
    <citation type="journal article" date="2016" name="Nat. Commun.">
        <title>Thousands of microbial genomes shed light on interconnected biogeochemical processes in an aquifer system.</title>
        <authorList>
            <person name="Anantharaman K."/>
            <person name="Brown C.T."/>
            <person name="Hug L.A."/>
            <person name="Sharon I."/>
            <person name="Castelle C.J."/>
            <person name="Probst A.J."/>
            <person name="Thomas B.C."/>
            <person name="Singh A."/>
            <person name="Wilkins M.J."/>
            <person name="Karaoz U."/>
            <person name="Brodie E.L."/>
            <person name="Williams K.H."/>
            <person name="Hubbard S.S."/>
            <person name="Banfield J.F."/>
        </authorList>
    </citation>
    <scope>NUCLEOTIDE SEQUENCE [LARGE SCALE GENOMIC DNA]</scope>
</reference>
<name>A0A1G2HEI9_9BACT</name>
<organism evidence="1 2">
    <name type="scientific">Candidatus Spechtbacteria bacterium RIFCSPLOWO2_01_FULL_43_12</name>
    <dbReference type="NCBI Taxonomy" id="1802162"/>
    <lineage>
        <taxon>Bacteria</taxon>
        <taxon>Candidatus Spechtiibacteriota</taxon>
    </lineage>
</organism>
<proteinExistence type="predicted"/>
<protein>
    <submittedName>
        <fullName evidence="1">Uncharacterized protein</fullName>
    </submittedName>
</protein>
<gene>
    <name evidence="1" type="ORF">A2919_02115</name>
</gene>
<comment type="caution">
    <text evidence="1">The sequence shown here is derived from an EMBL/GenBank/DDBJ whole genome shotgun (WGS) entry which is preliminary data.</text>
</comment>
<dbReference type="AlphaFoldDB" id="A0A1G2HEI9"/>
<evidence type="ECO:0000313" key="1">
    <source>
        <dbReference type="EMBL" id="OGZ60671.1"/>
    </source>
</evidence>
<accession>A0A1G2HEI9</accession>
<evidence type="ECO:0000313" key="2">
    <source>
        <dbReference type="Proteomes" id="UP000178835"/>
    </source>
</evidence>
<dbReference type="Proteomes" id="UP000178835">
    <property type="component" value="Unassembled WGS sequence"/>
</dbReference>